<dbReference type="EMBL" id="JBJJXI010000019">
    <property type="protein sequence ID" value="KAL3406509.1"/>
    <property type="molecule type" value="Genomic_DNA"/>
</dbReference>
<protein>
    <recommendedName>
        <fullName evidence="3">BTB domain-containing protein</fullName>
    </recommendedName>
</protein>
<comment type="caution">
    <text evidence="1">The sequence shown here is derived from an EMBL/GenBank/DDBJ whole genome shotgun (WGS) entry which is preliminary data.</text>
</comment>
<gene>
    <name evidence="1" type="ORF">TKK_001820</name>
</gene>
<dbReference type="InterPro" id="IPR011333">
    <property type="entry name" value="SKP1/BTB/POZ_sf"/>
</dbReference>
<organism evidence="1 2">
    <name type="scientific">Trichogramma kaykai</name>
    <dbReference type="NCBI Taxonomy" id="54128"/>
    <lineage>
        <taxon>Eukaryota</taxon>
        <taxon>Metazoa</taxon>
        <taxon>Ecdysozoa</taxon>
        <taxon>Arthropoda</taxon>
        <taxon>Hexapoda</taxon>
        <taxon>Insecta</taxon>
        <taxon>Pterygota</taxon>
        <taxon>Neoptera</taxon>
        <taxon>Endopterygota</taxon>
        <taxon>Hymenoptera</taxon>
        <taxon>Apocrita</taxon>
        <taxon>Proctotrupomorpha</taxon>
        <taxon>Chalcidoidea</taxon>
        <taxon>Trichogrammatidae</taxon>
        <taxon>Trichogramma</taxon>
    </lineage>
</organism>
<keyword evidence="2" id="KW-1185">Reference proteome</keyword>
<evidence type="ECO:0008006" key="3">
    <source>
        <dbReference type="Google" id="ProtNLM"/>
    </source>
</evidence>
<accession>A0ABD2XN10</accession>
<dbReference type="Proteomes" id="UP001627154">
    <property type="component" value="Unassembled WGS sequence"/>
</dbReference>
<sequence>MFSYNVIENCSNTIKIDDFDVDVIKDMIDYINIRKTGDVIECPYSLYAVADKYEIEGLQEASLQYLIFNLELDNAVELLMLADF</sequence>
<dbReference type="SUPFAM" id="SSF54695">
    <property type="entry name" value="POZ domain"/>
    <property type="match status" value="1"/>
</dbReference>
<dbReference type="AlphaFoldDB" id="A0ABD2XN10"/>
<reference evidence="1 2" key="1">
    <citation type="journal article" date="2024" name="bioRxiv">
        <title>A reference genome for Trichogramma kaykai: A tiny desert-dwelling parasitoid wasp with competing sex-ratio distorters.</title>
        <authorList>
            <person name="Culotta J."/>
            <person name="Lindsey A.R."/>
        </authorList>
    </citation>
    <scope>NUCLEOTIDE SEQUENCE [LARGE SCALE GENOMIC DNA]</scope>
    <source>
        <strain evidence="1 2">KSX58</strain>
    </source>
</reference>
<name>A0ABD2XN10_9HYME</name>
<evidence type="ECO:0000313" key="1">
    <source>
        <dbReference type="EMBL" id="KAL3406509.1"/>
    </source>
</evidence>
<dbReference type="Gene3D" id="3.30.710.10">
    <property type="entry name" value="Potassium Channel Kv1.1, Chain A"/>
    <property type="match status" value="1"/>
</dbReference>
<evidence type="ECO:0000313" key="2">
    <source>
        <dbReference type="Proteomes" id="UP001627154"/>
    </source>
</evidence>
<proteinExistence type="predicted"/>